<evidence type="ECO:0000313" key="2">
    <source>
        <dbReference type="EMBL" id="MBK6263713.1"/>
    </source>
</evidence>
<protein>
    <submittedName>
        <fullName evidence="2">DUF3341 domain-containing protein</fullName>
    </submittedName>
</protein>
<keyword evidence="1" id="KW-0812">Transmembrane</keyword>
<gene>
    <name evidence="2" type="ORF">JKA74_01595</name>
</gene>
<dbReference type="PANTHER" id="PTHR40394:SF2">
    <property type="entry name" value="QUINOL:CYTOCHROME C OXIDOREDUCTASE MEMBRANE PROTEIN"/>
    <property type="match status" value="1"/>
</dbReference>
<keyword evidence="3" id="KW-1185">Reference proteome</keyword>
<comment type="caution">
    <text evidence="2">The sequence shown here is derived from an EMBL/GenBank/DDBJ whole genome shotgun (WGS) entry which is preliminary data.</text>
</comment>
<dbReference type="Proteomes" id="UP000611723">
    <property type="component" value="Unassembled WGS sequence"/>
</dbReference>
<reference evidence="2" key="1">
    <citation type="submission" date="2021-01" db="EMBL/GenBank/DDBJ databases">
        <title>Marivirga aurantiaca sp. nov., isolated from intertidal surface sediments.</title>
        <authorList>
            <person name="Zhang M."/>
        </authorList>
    </citation>
    <scope>NUCLEOTIDE SEQUENCE</scope>
    <source>
        <strain evidence="2">S37H4</strain>
    </source>
</reference>
<sequence>MESGKNFVVGIFDDESILLSAIKKIRGNDVKIHECYTPYPVHGLDDELGYKRSRISIAAFVFGLTGTSLAFLMMIYMMGIDWPMIIGGKDHIAIPSFIPVAFEVTVLLAALGMVATFFVISNLKPYGKPVTFDIRSTDDKHVMAIDLAKNSKNTKELSTLLMESGASEVNEKSFN</sequence>
<name>A0A935C8I3_9BACT</name>
<dbReference type="AlphaFoldDB" id="A0A935C8I3"/>
<dbReference type="InterPro" id="IPR021776">
    <property type="entry name" value="ActD"/>
</dbReference>
<feature type="transmembrane region" description="Helical" evidence="1">
    <location>
        <begin position="97"/>
        <end position="120"/>
    </location>
</feature>
<dbReference type="Pfam" id="PF11821">
    <property type="entry name" value="ActD"/>
    <property type="match status" value="1"/>
</dbReference>
<evidence type="ECO:0000256" key="1">
    <source>
        <dbReference type="SAM" id="Phobius"/>
    </source>
</evidence>
<proteinExistence type="predicted"/>
<accession>A0A935C8I3</accession>
<evidence type="ECO:0000313" key="3">
    <source>
        <dbReference type="Proteomes" id="UP000611723"/>
    </source>
</evidence>
<keyword evidence="1" id="KW-0472">Membrane</keyword>
<feature type="transmembrane region" description="Helical" evidence="1">
    <location>
        <begin position="57"/>
        <end position="77"/>
    </location>
</feature>
<organism evidence="2 3">
    <name type="scientific">Marivirga aurantiaca</name>
    <dbReference type="NCBI Taxonomy" id="2802615"/>
    <lineage>
        <taxon>Bacteria</taxon>
        <taxon>Pseudomonadati</taxon>
        <taxon>Bacteroidota</taxon>
        <taxon>Cytophagia</taxon>
        <taxon>Cytophagales</taxon>
        <taxon>Marivirgaceae</taxon>
        <taxon>Marivirga</taxon>
    </lineage>
</organism>
<dbReference type="PANTHER" id="PTHR40394">
    <property type="entry name" value="LIPOPROTEIN-RELATED"/>
    <property type="match status" value="1"/>
</dbReference>
<dbReference type="EMBL" id="JAEQBW010000001">
    <property type="protein sequence ID" value="MBK6263713.1"/>
    <property type="molecule type" value="Genomic_DNA"/>
</dbReference>
<keyword evidence="1" id="KW-1133">Transmembrane helix</keyword>
<dbReference type="RefSeq" id="WP_201429400.1">
    <property type="nucleotide sequence ID" value="NZ_JAEQBW010000001.1"/>
</dbReference>